<feature type="domain" description="Orn/DAP/Arg decarboxylase 2 C-terminal" evidence="12">
    <location>
        <begin position="190"/>
        <end position="343"/>
    </location>
</feature>
<feature type="binding site" evidence="11">
    <location>
        <position position="241"/>
    </location>
    <ligand>
        <name>substrate</name>
    </ligand>
</feature>
<evidence type="ECO:0000256" key="1">
    <source>
        <dbReference type="ARBA" id="ARBA00001933"/>
    </source>
</evidence>
<dbReference type="GO" id="GO:0009089">
    <property type="term" value="P:lysine biosynthetic process via diaminopimelate"/>
    <property type="evidence" value="ECO:0007669"/>
    <property type="project" value="TreeGrafter"/>
</dbReference>
<evidence type="ECO:0000256" key="11">
    <source>
        <dbReference type="PIRSR" id="PIRSR038941-1"/>
    </source>
</evidence>
<dbReference type="FunFam" id="3.20.20.10:FF:000012">
    <property type="entry name" value="Carboxynorspermidine/carboxyspermidine decarboxylase"/>
    <property type="match status" value="1"/>
</dbReference>
<dbReference type="NCBIfam" id="TIGR01047">
    <property type="entry name" value="nspC"/>
    <property type="match status" value="1"/>
</dbReference>
<evidence type="ECO:0000313" key="13">
    <source>
        <dbReference type="EMBL" id="AJC87340.1"/>
    </source>
</evidence>
<dbReference type="SUPFAM" id="SSF50621">
    <property type="entry name" value="Alanine racemase C-terminal domain-like"/>
    <property type="match status" value="1"/>
</dbReference>
<dbReference type="InterPro" id="IPR009006">
    <property type="entry name" value="Ala_racemase/Decarboxylase_C"/>
</dbReference>
<keyword evidence="7 13" id="KW-0456">Lyase</keyword>
<accession>A0A0A8H0N8</accession>
<dbReference type="InterPro" id="IPR029066">
    <property type="entry name" value="PLP-binding_barrel"/>
</dbReference>
<keyword evidence="5" id="KW-0663">Pyridoxal phosphate</keyword>
<sequence>MQIQHYLDKNFQTPAYILEEEKLRKNCELLAKVSEQSGAKILLALKGFAFSGAMDIVGEYLSGCTCSGLWEAKYAKEFMNKEIHTFSPAFKEDEIDEIVKLSHHIVFNSFNQFKKYKEKAKQKSIGLRCNPEISVAPKEIYNPCGKYSRLGIRSCDFENEDIGEVSGLHFHALCEESAHSLELVLNAFEDKFQPYIKKMKWINFGGGHHITRQGYDVQKLIDICKKFSDKYNVQVYLEPGEAIGWECGSLVASVIDIVENEKKIAILDVSSEAHMPDTIIMPYTSEILNARILASRDGMRYGELKKGEVSYLLGGNTCLAGDIMGEYAFDKELFVGQKIVFLDQIHYSIVKNTTFNGVRLPNLMMLDKNKKLSIVREFGYENYSKRN</sequence>
<comment type="catalytic activity">
    <reaction evidence="10">
        <text>carboxynorspermidine + H(+) = norspermidine + CO2</text>
        <dbReference type="Rhea" id="RHEA:34099"/>
        <dbReference type="ChEBI" id="CHEBI:15378"/>
        <dbReference type="ChEBI" id="CHEBI:16526"/>
        <dbReference type="ChEBI" id="CHEBI:57920"/>
        <dbReference type="ChEBI" id="CHEBI:65070"/>
        <dbReference type="EC" id="4.1.1.96"/>
    </reaction>
</comment>
<evidence type="ECO:0000256" key="7">
    <source>
        <dbReference type="ARBA" id="ARBA00023239"/>
    </source>
</evidence>
<dbReference type="PANTHER" id="PTHR43727">
    <property type="entry name" value="DIAMINOPIMELATE DECARBOXYLASE"/>
    <property type="match status" value="1"/>
</dbReference>
<organism evidence="13 14">
    <name type="scientific">Campylobacter insulaenigrae NCTC 12927</name>
    <dbReference type="NCBI Taxonomy" id="1031564"/>
    <lineage>
        <taxon>Bacteria</taxon>
        <taxon>Pseudomonadati</taxon>
        <taxon>Campylobacterota</taxon>
        <taxon>Epsilonproteobacteria</taxon>
        <taxon>Campylobacterales</taxon>
        <taxon>Campylobacteraceae</taxon>
        <taxon>Campylobacter</taxon>
    </lineage>
</organism>
<dbReference type="PANTHER" id="PTHR43727:SF1">
    <property type="entry name" value="CARBOXYNORSPERMIDINE_CARBOXYSPERMIDINE DECARBOXYLASE"/>
    <property type="match status" value="1"/>
</dbReference>
<evidence type="ECO:0000313" key="14">
    <source>
        <dbReference type="Proteomes" id="UP000031163"/>
    </source>
</evidence>
<evidence type="ECO:0000256" key="5">
    <source>
        <dbReference type="ARBA" id="ARBA00022898"/>
    </source>
</evidence>
<dbReference type="STRING" id="1031564.CINS_0340"/>
<feature type="binding site" evidence="11">
    <location>
        <position position="277"/>
    </location>
    <ligand>
        <name>substrate</name>
    </ligand>
</feature>
<keyword evidence="4" id="KW-0210">Decarboxylase</keyword>
<comment type="catalytic activity">
    <reaction evidence="9">
        <text>carboxyspermidine + H(+) = spermidine + CO2</text>
        <dbReference type="Rhea" id="RHEA:34095"/>
        <dbReference type="ChEBI" id="CHEBI:15378"/>
        <dbReference type="ChEBI" id="CHEBI:16526"/>
        <dbReference type="ChEBI" id="CHEBI:57834"/>
        <dbReference type="ChEBI" id="CHEBI:65072"/>
        <dbReference type="EC" id="4.1.1.96"/>
    </reaction>
</comment>
<dbReference type="Proteomes" id="UP000031163">
    <property type="component" value="Chromosome"/>
</dbReference>
<dbReference type="SUPFAM" id="SSF51419">
    <property type="entry name" value="PLP-binding barrel"/>
    <property type="match status" value="1"/>
</dbReference>
<keyword evidence="6" id="KW-0745">Spermidine biosynthesis</keyword>
<comment type="similarity">
    <text evidence="8">Belongs to the Orn/Lys/Arg decarboxylase class-II family. NspC subfamily.</text>
</comment>
<dbReference type="Pfam" id="PF00278">
    <property type="entry name" value="Orn_DAP_Arg_deC"/>
    <property type="match status" value="1"/>
</dbReference>
<dbReference type="GO" id="GO:0045312">
    <property type="term" value="P:nor-spermidine biosynthetic process"/>
    <property type="evidence" value="ECO:0007669"/>
    <property type="project" value="InterPro"/>
</dbReference>
<evidence type="ECO:0000256" key="3">
    <source>
        <dbReference type="ARBA" id="ARBA00013633"/>
    </source>
</evidence>
<protein>
    <recommendedName>
        <fullName evidence="3">Carboxynorspermidine/carboxyspermidine decarboxylase</fullName>
        <ecNumber evidence="2">4.1.1.96</ecNumber>
    </recommendedName>
</protein>
<dbReference type="GeneID" id="74431155"/>
<evidence type="ECO:0000256" key="2">
    <source>
        <dbReference type="ARBA" id="ARBA00012259"/>
    </source>
</evidence>
<proteinExistence type="inferred from homology"/>
<dbReference type="Gene3D" id="3.20.20.10">
    <property type="entry name" value="Alanine racemase"/>
    <property type="match status" value="1"/>
</dbReference>
<dbReference type="KEGG" id="cis:CINS_0340"/>
<dbReference type="GO" id="GO:0008836">
    <property type="term" value="F:diaminopimelate decarboxylase activity"/>
    <property type="evidence" value="ECO:0007669"/>
    <property type="project" value="TreeGrafter"/>
</dbReference>
<dbReference type="InterPro" id="IPR022643">
    <property type="entry name" value="De-COase2_C"/>
</dbReference>
<name>A0A0A8H0N8_9BACT</name>
<dbReference type="EC" id="4.1.1.96" evidence="2"/>
<evidence type="ECO:0000256" key="9">
    <source>
        <dbReference type="ARBA" id="ARBA00047351"/>
    </source>
</evidence>
<gene>
    <name evidence="13" type="primary">nspC</name>
    <name evidence="13" type="ORF">CINS_0340</name>
</gene>
<dbReference type="RefSeq" id="WP_039649317.1">
    <property type="nucleotide sequence ID" value="NZ_CP007770.1"/>
</dbReference>
<evidence type="ECO:0000256" key="6">
    <source>
        <dbReference type="ARBA" id="ARBA00023066"/>
    </source>
</evidence>
<evidence type="ECO:0000256" key="10">
    <source>
        <dbReference type="ARBA" id="ARBA00047389"/>
    </source>
</evidence>
<dbReference type="Gene3D" id="2.40.37.10">
    <property type="entry name" value="Lyase, Ornithine Decarboxylase, Chain A, domain 1"/>
    <property type="match status" value="1"/>
</dbReference>
<evidence type="ECO:0000256" key="4">
    <source>
        <dbReference type="ARBA" id="ARBA00022793"/>
    </source>
</evidence>
<comment type="cofactor">
    <cofactor evidence="1">
        <name>pyridoxal 5'-phosphate</name>
        <dbReference type="ChEBI" id="CHEBI:597326"/>
    </cofactor>
</comment>
<dbReference type="AlphaFoldDB" id="A0A0A8H0N8"/>
<evidence type="ECO:0000259" key="12">
    <source>
        <dbReference type="Pfam" id="PF00278"/>
    </source>
</evidence>
<dbReference type="CDD" id="cd06829">
    <property type="entry name" value="PLPDE_III_CANSDC"/>
    <property type="match status" value="1"/>
</dbReference>
<evidence type="ECO:0000256" key="8">
    <source>
        <dbReference type="ARBA" id="ARBA00025802"/>
    </source>
</evidence>
<dbReference type="EMBL" id="CP007770">
    <property type="protein sequence ID" value="AJC87340.1"/>
    <property type="molecule type" value="Genomic_DNA"/>
</dbReference>
<dbReference type="InterPro" id="IPR005730">
    <property type="entry name" value="Nsp_de-COase"/>
</dbReference>
<dbReference type="GO" id="GO:0008295">
    <property type="term" value="P:spermidine biosynthetic process"/>
    <property type="evidence" value="ECO:0007669"/>
    <property type="project" value="UniProtKB-KW"/>
</dbReference>
<dbReference type="HOGENOM" id="CLU_038560_0_0_7"/>
<reference evidence="13 14" key="1">
    <citation type="journal article" date="2014" name="Genome Biol. Evol.">
        <title>Comparative Genomics of the Campylobacter lari Group.</title>
        <authorList>
            <person name="Miller W.G."/>
            <person name="Yee E."/>
            <person name="Chapman M.H."/>
            <person name="Smith T.P."/>
            <person name="Bono J.L."/>
            <person name="Huynh S."/>
            <person name="Parker C.T."/>
            <person name="Vandamme P."/>
            <person name="Luong K."/>
            <person name="Korlach J."/>
        </authorList>
    </citation>
    <scope>NUCLEOTIDE SEQUENCE [LARGE SCALE GENOMIC DNA]</scope>
    <source>
        <strain evidence="13 14">NCTC 12927</strain>
    </source>
</reference>
<dbReference type="PIRSF" id="PIRSF038941">
    <property type="entry name" value="NspC"/>
    <property type="match status" value="1"/>
</dbReference>